<protein>
    <submittedName>
        <fullName evidence="1">Uncharacterized protein</fullName>
    </submittedName>
</protein>
<dbReference type="Proteomes" id="UP000798662">
    <property type="component" value="Chromosome 1"/>
</dbReference>
<comment type="caution">
    <text evidence="1">The sequence shown here is derived from an EMBL/GenBank/DDBJ whole genome shotgun (WGS) entry which is preliminary data.</text>
</comment>
<accession>A0ACC3BTF1</accession>
<dbReference type="EMBL" id="CM020618">
    <property type="protein sequence ID" value="KAK1861240.1"/>
    <property type="molecule type" value="Genomic_DNA"/>
</dbReference>
<reference evidence="1" key="1">
    <citation type="submission" date="2019-11" db="EMBL/GenBank/DDBJ databases">
        <title>Nori genome reveals adaptations in red seaweeds to the harsh intertidal environment.</title>
        <authorList>
            <person name="Wang D."/>
            <person name="Mao Y."/>
        </authorList>
    </citation>
    <scope>NUCLEOTIDE SEQUENCE</scope>
    <source>
        <tissue evidence="1">Gametophyte</tissue>
    </source>
</reference>
<name>A0ACC3BTF1_PYRYE</name>
<sequence>MGYGAGVGAPPPPHPPPRWPDAAPGCSTDGERYYGDPPSPVPGLELHATAGRARACTVHLPAHAAGTPFFLPVGSQASVKGVAPTQLAGPAVDAQGGAGPHRPPGHLPSGRGGGRGRRPGRDEALAAGHPHRQWGLPAGVPVARCGDGRGGGDQLARAAGVEAACVGGGRVGVGGWGGAAAYGRRGHGRRAQRWRRQRRRSPTPPRQRDRRPRRSQWRLPWRRPHRSRWRRRGP</sequence>
<evidence type="ECO:0000313" key="2">
    <source>
        <dbReference type="Proteomes" id="UP000798662"/>
    </source>
</evidence>
<proteinExistence type="predicted"/>
<keyword evidence="2" id="KW-1185">Reference proteome</keyword>
<evidence type="ECO:0000313" key="1">
    <source>
        <dbReference type="EMBL" id="KAK1861240.1"/>
    </source>
</evidence>
<gene>
    <name evidence="1" type="ORF">I4F81_003824</name>
</gene>
<organism evidence="1 2">
    <name type="scientific">Pyropia yezoensis</name>
    <name type="common">Susabi-nori</name>
    <name type="synonym">Porphyra yezoensis</name>
    <dbReference type="NCBI Taxonomy" id="2788"/>
    <lineage>
        <taxon>Eukaryota</taxon>
        <taxon>Rhodophyta</taxon>
        <taxon>Bangiophyceae</taxon>
        <taxon>Bangiales</taxon>
        <taxon>Bangiaceae</taxon>
        <taxon>Pyropia</taxon>
    </lineage>
</organism>